<reference evidence="1" key="1">
    <citation type="submission" date="2014-11" db="EMBL/GenBank/DDBJ databases">
        <authorList>
            <person name="Amaro Gonzalez C."/>
        </authorList>
    </citation>
    <scope>NUCLEOTIDE SEQUENCE</scope>
</reference>
<protein>
    <submittedName>
        <fullName evidence="1">Uncharacterized protein</fullName>
    </submittedName>
</protein>
<dbReference type="EMBL" id="GBXM01087492">
    <property type="protein sequence ID" value="JAH21085.1"/>
    <property type="molecule type" value="Transcribed_RNA"/>
</dbReference>
<reference evidence="1" key="2">
    <citation type="journal article" date="2015" name="Fish Shellfish Immunol.">
        <title>Early steps in the European eel (Anguilla anguilla)-Vibrio vulnificus interaction in the gills: Role of the RtxA13 toxin.</title>
        <authorList>
            <person name="Callol A."/>
            <person name="Pajuelo D."/>
            <person name="Ebbesson L."/>
            <person name="Teles M."/>
            <person name="MacKenzie S."/>
            <person name="Amaro C."/>
        </authorList>
    </citation>
    <scope>NUCLEOTIDE SEQUENCE</scope>
</reference>
<organism evidence="1">
    <name type="scientific">Anguilla anguilla</name>
    <name type="common">European freshwater eel</name>
    <name type="synonym">Muraena anguilla</name>
    <dbReference type="NCBI Taxonomy" id="7936"/>
    <lineage>
        <taxon>Eukaryota</taxon>
        <taxon>Metazoa</taxon>
        <taxon>Chordata</taxon>
        <taxon>Craniata</taxon>
        <taxon>Vertebrata</taxon>
        <taxon>Euteleostomi</taxon>
        <taxon>Actinopterygii</taxon>
        <taxon>Neopterygii</taxon>
        <taxon>Teleostei</taxon>
        <taxon>Anguilliformes</taxon>
        <taxon>Anguillidae</taxon>
        <taxon>Anguilla</taxon>
    </lineage>
</organism>
<name>A0A0E9QXW4_ANGAN</name>
<sequence length="13" mass="1638">MKRVIKHPYHPCE</sequence>
<proteinExistence type="predicted"/>
<evidence type="ECO:0000313" key="1">
    <source>
        <dbReference type="EMBL" id="JAH21085.1"/>
    </source>
</evidence>
<accession>A0A0E9QXW4</accession>